<dbReference type="OrthoDB" id="6442063at2"/>
<keyword evidence="4" id="KW-1185">Reference proteome</keyword>
<dbReference type="EMBL" id="NIBU01000023">
    <property type="protein sequence ID" value="PHM35646.1"/>
    <property type="molecule type" value="Genomic_DNA"/>
</dbReference>
<reference evidence="3" key="1">
    <citation type="submission" date="2016-12" db="EMBL/GenBank/DDBJ databases">
        <authorList>
            <person name="Gaudriault S."/>
        </authorList>
    </citation>
    <scope>NUCLEOTIDE SEQUENCE [LARGE SCALE GENOMIC DNA]</scope>
    <source>
        <strain evidence="3">HGB1681 (deposited as PTA-6826 in the American Type Culture Collection)</strain>
    </source>
</reference>
<reference evidence="2" key="2">
    <citation type="submission" date="2016-12" db="EMBL/GenBank/DDBJ databases">
        <authorList>
            <person name="Song W.-J."/>
            <person name="Kurnit D.M."/>
        </authorList>
    </citation>
    <scope>NUCLEOTIDE SEQUENCE [LARGE SCALE GENOMIC DNA]</scope>
    <source>
        <strain evidence="2">HGB1681</strain>
    </source>
</reference>
<sequence>MSKNIIFLYGMVDEIRKYINESVTPGRENTHYDNVYVSIGSLTTTLRLEGETGIKQLFNNTLEINKWMVKKHKFLVNNNIKKSLNSSPDSMLITHDISKVLLNNWLKFLYQNKDRLSISQSLIRKRERSPTKGNYRTRFLNKNISNSPPDFIVPHYTDLDEPYDSDEVQLFSPESAATIDAAFDTFTTQGDSAGFNFLINLDAGMTIYPDLPENSDIIRSFVTAFLRKACKLALEWLNSEINSATSPVNGLRFITDYVTENTHDYQPATLHNTHAYNLRADATYLNAGNNYYPITFSEHRAFERQKFMENNLQMAQVTINITEVVKAKQDKAIKNKKAEVLKARILNKRGRFT</sequence>
<evidence type="ECO:0000313" key="3">
    <source>
        <dbReference type="Proteomes" id="UP000196435"/>
    </source>
</evidence>
<evidence type="ECO:0000313" key="1">
    <source>
        <dbReference type="EMBL" id="PHM35646.1"/>
    </source>
</evidence>
<dbReference type="EMBL" id="FTLG01000016">
    <property type="protein sequence ID" value="SIP71343.1"/>
    <property type="molecule type" value="Genomic_DNA"/>
</dbReference>
<protein>
    <submittedName>
        <fullName evidence="2">Uncharacterized protein</fullName>
    </submittedName>
</protein>
<dbReference type="AlphaFoldDB" id="A0A1N6MR65"/>
<reference evidence="1 4" key="3">
    <citation type="journal article" date="2017" name="Nat. Microbiol.">
        <title>Natural product diversity associated with the nematode symbionts Photorhabdus and Xenorhabdus.</title>
        <authorList>
            <person name="Tobias N.J."/>
            <person name="Wolff H."/>
            <person name="Djahanschiri B."/>
            <person name="Grundmann F."/>
            <person name="Kronenwerth M."/>
            <person name="Shi Y.M."/>
            <person name="Simonyi S."/>
            <person name="Grun P."/>
            <person name="Shapiro-Ilan D."/>
            <person name="Pidot S.J."/>
            <person name="Stinear T.P."/>
            <person name="Ebersberger I."/>
            <person name="Bode H.B."/>
        </authorList>
    </citation>
    <scope>NUCLEOTIDE SEQUENCE [LARGE SCALE GENOMIC DNA]</scope>
    <source>
        <strain evidence="1 4">DSM 16336</strain>
    </source>
</reference>
<evidence type="ECO:0000313" key="2">
    <source>
        <dbReference type="EMBL" id="SIP71343.1"/>
    </source>
</evidence>
<accession>A0A1N6MR65</accession>
<proteinExistence type="predicted"/>
<dbReference type="RefSeq" id="WP_086954750.1">
    <property type="nucleotide sequence ID" value="NZ_CAWNQC010000146.1"/>
</dbReference>
<organism evidence="2 3">
    <name type="scientific">Xenorhabdus innexi</name>
    <dbReference type="NCBI Taxonomy" id="290109"/>
    <lineage>
        <taxon>Bacteria</taxon>
        <taxon>Pseudomonadati</taxon>
        <taxon>Pseudomonadota</taxon>
        <taxon>Gammaproteobacteria</taxon>
        <taxon>Enterobacterales</taxon>
        <taxon>Morganellaceae</taxon>
        <taxon>Xenorhabdus</taxon>
    </lineage>
</organism>
<name>A0A1N6MR65_9GAMM</name>
<dbReference type="Proteomes" id="UP000196435">
    <property type="component" value="Unassembled WGS sequence"/>
</dbReference>
<gene>
    <name evidence="1" type="ORF">Xinn_02210</name>
    <name evidence="2" type="ORF">XIS1_1120047</name>
</gene>
<evidence type="ECO:0000313" key="4">
    <source>
        <dbReference type="Proteomes" id="UP000224871"/>
    </source>
</evidence>
<dbReference type="Proteomes" id="UP000224871">
    <property type="component" value="Unassembled WGS sequence"/>
</dbReference>